<evidence type="ECO:0000313" key="2">
    <source>
        <dbReference type="EMBL" id="EJK78021.1"/>
    </source>
</evidence>
<name>K0TPK5_THAOC</name>
<evidence type="ECO:0008006" key="4">
    <source>
        <dbReference type="Google" id="ProtNLM"/>
    </source>
</evidence>
<evidence type="ECO:0000313" key="3">
    <source>
        <dbReference type="Proteomes" id="UP000266841"/>
    </source>
</evidence>
<dbReference type="Gene3D" id="3.40.50.10190">
    <property type="entry name" value="BRCT domain"/>
    <property type="match status" value="1"/>
</dbReference>
<organism evidence="2 3">
    <name type="scientific">Thalassiosira oceanica</name>
    <name type="common">Marine diatom</name>
    <dbReference type="NCBI Taxonomy" id="159749"/>
    <lineage>
        <taxon>Eukaryota</taxon>
        <taxon>Sar</taxon>
        <taxon>Stramenopiles</taxon>
        <taxon>Ochrophyta</taxon>
        <taxon>Bacillariophyta</taxon>
        <taxon>Coscinodiscophyceae</taxon>
        <taxon>Thalassiosirophycidae</taxon>
        <taxon>Thalassiosirales</taxon>
        <taxon>Thalassiosiraceae</taxon>
        <taxon>Thalassiosira</taxon>
    </lineage>
</organism>
<dbReference type="EMBL" id="AGNL01000112">
    <property type="protein sequence ID" value="EJK78021.1"/>
    <property type="molecule type" value="Genomic_DNA"/>
</dbReference>
<dbReference type="AlphaFoldDB" id="K0TPK5"/>
<accession>K0TPK5</accession>
<feature type="region of interest" description="Disordered" evidence="1">
    <location>
        <begin position="482"/>
        <end position="507"/>
    </location>
</feature>
<dbReference type="Proteomes" id="UP000266841">
    <property type="component" value="Unassembled WGS sequence"/>
</dbReference>
<dbReference type="InterPro" id="IPR036420">
    <property type="entry name" value="BRCT_dom_sf"/>
</dbReference>
<dbReference type="SUPFAM" id="SSF52113">
    <property type="entry name" value="BRCT domain"/>
    <property type="match status" value="1"/>
</dbReference>
<comment type="caution">
    <text evidence="2">The sequence shown here is derived from an EMBL/GenBank/DDBJ whole genome shotgun (WGS) entry which is preliminary data.</text>
</comment>
<feature type="region of interest" description="Disordered" evidence="1">
    <location>
        <begin position="258"/>
        <end position="284"/>
    </location>
</feature>
<evidence type="ECO:0000256" key="1">
    <source>
        <dbReference type="SAM" id="MobiDB-lite"/>
    </source>
</evidence>
<sequence>MFPRRRSSRRQQNAAATIVLAGRPSGEEEGLTRKRIADLGGVVVDGKGEWYSVTHVILLCPGFDVDLVCATAILNGTPIVSAAWLDASATAGRFVDHCQFCTDDEAVRKYQALRESNPNFLFGCNIFVLPSVGDKQEIAKLVELLGGKILTSKALDRLTGPILVVVPSPSIRCDRIPIAVVRAKGRCVVNEIIADDLKTSMLRQDSELLVMAGPGGVEEVKDEPVTHLLETPSSKMDDTETPSNKSLGKVLMNFVRSSLTPPKKPKSKSYKDARPPPLDLTMGPVSAYLSASNKDEDSDDSDCSSEDLLLTPNVHTSPTWQETLHGHKSVLYECQVTQPPIRSKSSKTNCWQSLPNNGTLRICEDGEGRRSISYVDPNGKDLLFFAECPDFRSKDLLYKAYHGDGNSTPTIGMDLVNLAHQDGPRFRCHVFNFGNALFLAEFVMWLFGGGGPEYMLKSGQTTNARALLAEFMVPNSKFHKPDSMPAHQFKSSKDDDMDLTSDDKRAIPQSPKFYQNRYKQDVFQESQDPTIPILPWD</sequence>
<gene>
    <name evidence="2" type="ORF">THAOC_00106</name>
</gene>
<keyword evidence="3" id="KW-1185">Reference proteome</keyword>
<dbReference type="CDD" id="cd00027">
    <property type="entry name" value="BRCT"/>
    <property type="match status" value="1"/>
</dbReference>
<reference evidence="2 3" key="1">
    <citation type="journal article" date="2012" name="Genome Biol.">
        <title>Genome and low-iron response of an oceanic diatom adapted to chronic iron limitation.</title>
        <authorList>
            <person name="Lommer M."/>
            <person name="Specht M."/>
            <person name="Roy A.S."/>
            <person name="Kraemer L."/>
            <person name="Andreson R."/>
            <person name="Gutowska M.A."/>
            <person name="Wolf J."/>
            <person name="Bergner S.V."/>
            <person name="Schilhabel M.B."/>
            <person name="Klostermeier U.C."/>
            <person name="Beiko R.G."/>
            <person name="Rosenstiel P."/>
            <person name="Hippler M."/>
            <person name="Laroche J."/>
        </authorList>
    </citation>
    <scope>NUCLEOTIDE SEQUENCE [LARGE SCALE GENOMIC DNA]</scope>
    <source>
        <strain evidence="2 3">CCMP1005</strain>
    </source>
</reference>
<proteinExistence type="predicted"/>
<protein>
    <recommendedName>
        <fullName evidence="4">BRCT domain-containing protein</fullName>
    </recommendedName>
</protein>